<keyword evidence="2" id="KW-1133">Transmembrane helix</keyword>
<feature type="region of interest" description="Disordered" evidence="1">
    <location>
        <begin position="49"/>
        <end position="108"/>
    </location>
</feature>
<evidence type="ECO:0000256" key="2">
    <source>
        <dbReference type="SAM" id="Phobius"/>
    </source>
</evidence>
<evidence type="ECO:0000313" key="3">
    <source>
        <dbReference type="EMBL" id="KJE22489.1"/>
    </source>
</evidence>
<comment type="caution">
    <text evidence="3">The sequence shown here is derived from an EMBL/GenBank/DDBJ whole genome shotgun (WGS) entry which is preliminary data.</text>
</comment>
<keyword evidence="2" id="KW-0812">Transmembrane</keyword>
<dbReference type="EMBL" id="JYFN01000023">
    <property type="protein sequence ID" value="KJE22489.1"/>
    <property type="molecule type" value="Genomic_DNA"/>
</dbReference>
<dbReference type="RefSeq" id="WP_052681146.1">
    <property type="nucleotide sequence ID" value="NZ_JYFN01000023.1"/>
</dbReference>
<dbReference type="PATRIC" id="fig|1502723.3.peg.2584"/>
<feature type="transmembrane region" description="Helical" evidence="2">
    <location>
        <begin position="25"/>
        <end position="45"/>
    </location>
</feature>
<keyword evidence="2" id="KW-0472">Membrane</keyword>
<name>A0A0D8BET4_9ACTN</name>
<protein>
    <submittedName>
        <fullName evidence="3">Uncharacterized protein</fullName>
    </submittedName>
</protein>
<sequence length="317" mass="32925">MDSPDEDTARRGVTGRWRRPRRDRWLIVAIVVAVLAVAAGSWAVLDGRAGDDAASTTAPTASPTTSAPAGTGRASTPPAPTGTVTPGATPTGQRGAGPVPRGSAATTSTPAAQPWLAYQLLWPFRDAAQARDWQAAGGGHQPWHLDAGLTALDFARGYLALSGIDRVTTRQIGTTDAHVGVGFARPEGYGDATAGVVHLVRLGAGSDAPWEVVGTRDADFSLLTPRYGTRYASPVTVGGRITGVDENIHVQVRQPSSARPIGESCCLPAGGTNQGWSTRVTYRDAQDPVLTVVAWTGGHLVAVERFTVTALLPVPAS</sequence>
<reference evidence="4" key="1">
    <citation type="submission" date="2015-02" db="EMBL/GenBank/DDBJ databases">
        <title>Draft Genome of Frankia sp. CpI1-S.</title>
        <authorList>
            <person name="Oshone R.T."/>
            <person name="Ngom M."/>
            <person name="Ghodhbane-Gtari F."/>
            <person name="Gtari M."/>
            <person name="Morris K."/>
            <person name="Thomas K."/>
            <person name="Sen A."/>
            <person name="Tisa L.S."/>
        </authorList>
    </citation>
    <scope>NUCLEOTIDE SEQUENCE [LARGE SCALE GENOMIC DNA]</scope>
    <source>
        <strain evidence="4">CpI1-S</strain>
    </source>
</reference>
<evidence type="ECO:0000256" key="1">
    <source>
        <dbReference type="SAM" id="MobiDB-lite"/>
    </source>
</evidence>
<dbReference type="Proteomes" id="UP000032545">
    <property type="component" value="Unassembled WGS sequence"/>
</dbReference>
<gene>
    <name evidence="3" type="ORF">FF36_03181</name>
</gene>
<reference evidence="3 4" key="2">
    <citation type="journal article" date="2016" name="Genome Announc.">
        <title>Permanent Draft Genome Sequences for Two Variants of Frankia sp. Strain CpI1, the First Frankia Strain Isolated from Root Nodules of Comptonia peregrina.</title>
        <authorList>
            <person name="Oshone R."/>
            <person name="Hurst S.G.IV."/>
            <person name="Abebe-Akele F."/>
            <person name="Simpson S."/>
            <person name="Morris K."/>
            <person name="Thomas W.K."/>
            <person name="Tisa L.S."/>
        </authorList>
    </citation>
    <scope>NUCLEOTIDE SEQUENCE [LARGE SCALE GENOMIC DNA]</scope>
    <source>
        <strain evidence="4">CpI1-S</strain>
    </source>
</reference>
<dbReference type="AlphaFoldDB" id="A0A0D8BET4"/>
<evidence type="ECO:0000313" key="4">
    <source>
        <dbReference type="Proteomes" id="UP000032545"/>
    </source>
</evidence>
<feature type="compositionally biased region" description="Low complexity" evidence="1">
    <location>
        <begin position="81"/>
        <end position="92"/>
    </location>
</feature>
<organism evidence="3 4">
    <name type="scientific">Frankia torreyi</name>
    <dbReference type="NCBI Taxonomy" id="1856"/>
    <lineage>
        <taxon>Bacteria</taxon>
        <taxon>Bacillati</taxon>
        <taxon>Actinomycetota</taxon>
        <taxon>Actinomycetes</taxon>
        <taxon>Frankiales</taxon>
        <taxon>Frankiaceae</taxon>
        <taxon>Frankia</taxon>
    </lineage>
</organism>
<feature type="compositionally biased region" description="Low complexity" evidence="1">
    <location>
        <begin position="52"/>
        <end position="72"/>
    </location>
</feature>
<accession>A0A0D8BET4</accession>
<keyword evidence="4" id="KW-1185">Reference proteome</keyword>
<proteinExistence type="predicted"/>